<name>A0ACC2H2C1_DALPE</name>
<evidence type="ECO:0000313" key="2">
    <source>
        <dbReference type="Proteomes" id="UP001157502"/>
    </source>
</evidence>
<protein>
    <submittedName>
        <fullName evidence="1">Uncharacterized protein</fullName>
    </submittedName>
</protein>
<reference evidence="1" key="1">
    <citation type="submission" date="2021-05" db="EMBL/GenBank/DDBJ databases">
        <authorList>
            <person name="Pan Q."/>
            <person name="Jouanno E."/>
            <person name="Zahm M."/>
            <person name="Klopp C."/>
            <person name="Cabau C."/>
            <person name="Louis A."/>
            <person name="Berthelot C."/>
            <person name="Parey E."/>
            <person name="Roest Crollius H."/>
            <person name="Montfort J."/>
            <person name="Robinson-Rechavi M."/>
            <person name="Bouchez O."/>
            <person name="Lampietro C."/>
            <person name="Lopez Roques C."/>
            <person name="Donnadieu C."/>
            <person name="Postlethwait J."/>
            <person name="Bobe J."/>
            <person name="Dillon D."/>
            <person name="Chandos A."/>
            <person name="von Hippel F."/>
            <person name="Guiguen Y."/>
        </authorList>
    </citation>
    <scope>NUCLEOTIDE SEQUENCE</scope>
    <source>
        <strain evidence="1">YG-Jan2019</strain>
    </source>
</reference>
<keyword evidence="2" id="KW-1185">Reference proteome</keyword>
<dbReference type="EMBL" id="CM055733">
    <property type="protein sequence ID" value="KAJ8010069.1"/>
    <property type="molecule type" value="Genomic_DNA"/>
</dbReference>
<accession>A0ACC2H2C1</accession>
<gene>
    <name evidence="1" type="ORF">DPEC_G00071150</name>
</gene>
<proteinExistence type="predicted"/>
<evidence type="ECO:0000313" key="1">
    <source>
        <dbReference type="EMBL" id="KAJ8010069.1"/>
    </source>
</evidence>
<dbReference type="Proteomes" id="UP001157502">
    <property type="component" value="Chromosome 6"/>
</dbReference>
<organism evidence="1 2">
    <name type="scientific">Dallia pectoralis</name>
    <name type="common">Alaska blackfish</name>
    <dbReference type="NCBI Taxonomy" id="75939"/>
    <lineage>
        <taxon>Eukaryota</taxon>
        <taxon>Metazoa</taxon>
        <taxon>Chordata</taxon>
        <taxon>Craniata</taxon>
        <taxon>Vertebrata</taxon>
        <taxon>Euteleostomi</taxon>
        <taxon>Actinopterygii</taxon>
        <taxon>Neopterygii</taxon>
        <taxon>Teleostei</taxon>
        <taxon>Protacanthopterygii</taxon>
        <taxon>Esociformes</taxon>
        <taxon>Umbridae</taxon>
        <taxon>Dallia</taxon>
    </lineage>
</organism>
<comment type="caution">
    <text evidence="1">The sequence shown here is derived from an EMBL/GenBank/DDBJ whole genome shotgun (WGS) entry which is preliminary data.</text>
</comment>
<sequence>MSGTKTTYTQDSQTPSSSFSRRPPDKQDMHPDPLKTQELYAQMEDILESLTQNNFQQLMKNVNDLRINTEARLRGAVDCIYDRAIRDPSNTVVYANMCRSLMTLKVPTFHKPGVTVNFRKLLLHRVRAAFENIGEEHEILPQKKMNAIAKEDSQIPRDELDEAKIERHRQSLGNIRLMCELYKLKMVTESIMHDSIVRLLKINSEDSLEGLCILLTYTGKDLDLEKAKPRMDQYYRQIEKIVKNGTTSPRIIGRLQDLLDLRKNMSDTKTTYTQDSQTPSASFSRRPPEKQDMDLDPLKTQELYAQIEDILESLTQNNFRQLMKNVNDLPINTEARLRGTVDCIYDRAIRDPSKTVVYANMCRILMTLKVPTIDKPGVTVNFRKLFLNRVETAFENIGEDHEILPHKEMNAIAKEDSQIPRDELDEAKIERHRQSLGNIRLMCELYKLKMLTECIMHDSIVRLLKRNSEDSLEGLCILLTYSGKDLDLEKAKPRMDHYYSQIAEIVKNGTTSPRIIGRLQDLLDLRKKRVHVPIKTCQQRIQEREEELQKQRQEVESIKSLSQAIVEDSEGFFTKLIETRCSEVRELIQAKELEMVSEAQGLIKTLEQELDELRRAETEGTDLLHLNDKPHFLQDLPSITEAFKEVRTYASEMQQQFEDSSKLQIMEFTESVNESLEPYTISDLLTSRQAVEERDLEDFLDLETIETEGMYEQMDDILYRLTPKNFHQLMKVVSAFHIDTEDKVKGIIDLIYKSAIETPTSAELYAMACHHQQLMGLKVPGMSVNFRKLLLNRCQRGFEQDNSKILREMQKKMEASIEEEECNLLREELEETKAKARRELIGNITFVCQLFKLKMISESIIHSCIGKLLKDADDDSLEALCTLFFIIGKDLEYDKNQAIMDEHYRQIQLINNRGETSHRIGYMLTDVIDSRGLYL</sequence>